<evidence type="ECO:0000313" key="1">
    <source>
        <dbReference type="EMBL" id="XDN89135.1"/>
    </source>
</evidence>
<reference evidence="1" key="1">
    <citation type="submission" date="2024-06" db="EMBL/GenBank/DDBJ databases">
        <authorList>
            <person name="Atkinson C."/>
            <person name="McLean J."/>
            <person name="Gallagher L."/>
            <person name="Bor B."/>
            <person name="Mougous J."/>
        </authorList>
    </citation>
    <scope>NUCLEOTIDE SEQUENCE</scope>
    <source>
        <strain evidence="1">TM7-074</strain>
    </source>
</reference>
<accession>A0AB39JAE0</accession>
<dbReference type="EMBL" id="CP158487">
    <property type="protein sequence ID" value="XDN89135.1"/>
    <property type="molecule type" value="Genomic_DNA"/>
</dbReference>
<dbReference type="AlphaFoldDB" id="A0AB39JAE0"/>
<sequence length="52" mass="5629">MAEEKDVHGLTESVLSRDDMSALAYVLQHVKGASPSSVTKLSLELEELDEAV</sequence>
<protein>
    <submittedName>
        <fullName evidence="1">Uncharacterized protein</fullName>
    </submittedName>
</protein>
<proteinExistence type="predicted"/>
<dbReference type="RefSeq" id="WP_158386482.1">
    <property type="nucleotide sequence ID" value="NZ_CP158487.1"/>
</dbReference>
<name>A0AB39JAE0_9BACT</name>
<organism evidence="1">
    <name type="scientific">Candidatus Nanosynbacter sp. TM7-074</name>
    <dbReference type="NCBI Taxonomy" id="3158573"/>
    <lineage>
        <taxon>Bacteria</taxon>
        <taxon>Candidatus Saccharimonadota</taxon>
        <taxon>Candidatus Saccharimonadia</taxon>
        <taxon>Candidatus Nanosynbacterales</taxon>
        <taxon>Candidatus Nanosynbacteraceae</taxon>
        <taxon>Candidatus Nanosynbacter</taxon>
    </lineage>
</organism>
<gene>
    <name evidence="1" type="ORF">TM074_00255</name>
</gene>